<dbReference type="RefSeq" id="WP_192328488.1">
    <property type="nucleotide sequence ID" value="NZ_JAUSRU010000003.1"/>
</dbReference>
<keyword evidence="1" id="KW-0472">Membrane</keyword>
<dbReference type="AlphaFoldDB" id="A0AAE4BWW3"/>
<protein>
    <recommendedName>
        <fullName evidence="4">DUF3592 domain-containing protein</fullName>
    </recommendedName>
</protein>
<keyword evidence="1" id="KW-1133">Transmembrane helix</keyword>
<keyword evidence="1" id="KW-0812">Transmembrane</keyword>
<dbReference type="EMBL" id="JAVDQZ010000002">
    <property type="protein sequence ID" value="MDR6425329.1"/>
    <property type="molecule type" value="Genomic_DNA"/>
</dbReference>
<sequence>MSVYFPLLIVVALILLVFFVFAGGRSFERRIRGSHALQDERTQQILNTGSPVRARILSISDTGVRMRPHYIYAEVHFRIYPENGAEYEMKTFISVPALKIPTFVPGREISARIDAQTKEVAIDYTKQ</sequence>
<reference evidence="2" key="1">
    <citation type="submission" date="2023-07" db="EMBL/GenBank/DDBJ databases">
        <title>Sorghum-associated microbial communities from plants grown in Nebraska, USA.</title>
        <authorList>
            <person name="Schachtman D."/>
        </authorList>
    </citation>
    <scope>NUCLEOTIDE SEQUENCE</scope>
    <source>
        <strain evidence="2">DS2114</strain>
    </source>
</reference>
<evidence type="ECO:0008006" key="4">
    <source>
        <dbReference type="Google" id="ProtNLM"/>
    </source>
</evidence>
<organism evidence="2 3">
    <name type="scientific">Variovorax paradoxus</name>
    <dbReference type="NCBI Taxonomy" id="34073"/>
    <lineage>
        <taxon>Bacteria</taxon>
        <taxon>Pseudomonadati</taxon>
        <taxon>Pseudomonadota</taxon>
        <taxon>Betaproteobacteria</taxon>
        <taxon>Burkholderiales</taxon>
        <taxon>Comamonadaceae</taxon>
        <taxon>Variovorax</taxon>
    </lineage>
</organism>
<evidence type="ECO:0000313" key="2">
    <source>
        <dbReference type="EMBL" id="MDR6425329.1"/>
    </source>
</evidence>
<name>A0AAE4BWW3_VARPD</name>
<evidence type="ECO:0000256" key="1">
    <source>
        <dbReference type="SAM" id="Phobius"/>
    </source>
</evidence>
<accession>A0AAE4BWW3</accession>
<evidence type="ECO:0000313" key="3">
    <source>
        <dbReference type="Proteomes" id="UP001184828"/>
    </source>
</evidence>
<feature type="transmembrane region" description="Helical" evidence="1">
    <location>
        <begin position="6"/>
        <end position="24"/>
    </location>
</feature>
<dbReference type="Proteomes" id="UP001184828">
    <property type="component" value="Unassembled WGS sequence"/>
</dbReference>
<gene>
    <name evidence="2" type="ORF">J2738_001458</name>
</gene>
<comment type="caution">
    <text evidence="2">The sequence shown here is derived from an EMBL/GenBank/DDBJ whole genome shotgun (WGS) entry which is preliminary data.</text>
</comment>
<proteinExistence type="predicted"/>